<evidence type="ECO:0000313" key="1">
    <source>
        <dbReference type="EMBL" id="KAJ6999535.1"/>
    </source>
</evidence>
<accession>A0AAD6QZF0</accession>
<organism evidence="1 2">
    <name type="scientific">Populus alba x Populus x berolinensis</name>
    <dbReference type="NCBI Taxonomy" id="444605"/>
    <lineage>
        <taxon>Eukaryota</taxon>
        <taxon>Viridiplantae</taxon>
        <taxon>Streptophyta</taxon>
        <taxon>Embryophyta</taxon>
        <taxon>Tracheophyta</taxon>
        <taxon>Spermatophyta</taxon>
        <taxon>Magnoliopsida</taxon>
        <taxon>eudicotyledons</taxon>
        <taxon>Gunneridae</taxon>
        <taxon>Pentapetalae</taxon>
        <taxon>rosids</taxon>
        <taxon>fabids</taxon>
        <taxon>Malpighiales</taxon>
        <taxon>Salicaceae</taxon>
        <taxon>Saliceae</taxon>
        <taxon>Populus</taxon>
    </lineage>
</organism>
<dbReference type="EMBL" id="JAQIZT010000004">
    <property type="protein sequence ID" value="KAJ6999535.1"/>
    <property type="molecule type" value="Genomic_DNA"/>
</dbReference>
<gene>
    <name evidence="1" type="ORF">NC653_010292</name>
</gene>
<dbReference type="Proteomes" id="UP001164929">
    <property type="component" value="Chromosome 4"/>
</dbReference>
<reference evidence="1 2" key="1">
    <citation type="journal article" date="2023" name="Mol. Ecol. Resour.">
        <title>Chromosome-level genome assembly of a triploid poplar Populus alba 'Berolinensis'.</title>
        <authorList>
            <person name="Chen S."/>
            <person name="Yu Y."/>
            <person name="Wang X."/>
            <person name="Wang S."/>
            <person name="Zhang T."/>
            <person name="Zhou Y."/>
            <person name="He R."/>
            <person name="Meng N."/>
            <person name="Wang Y."/>
            <person name="Liu W."/>
            <person name="Liu Z."/>
            <person name="Liu J."/>
            <person name="Guo Q."/>
            <person name="Huang H."/>
            <person name="Sederoff R.R."/>
            <person name="Wang G."/>
            <person name="Qu G."/>
            <person name="Chen S."/>
        </authorList>
    </citation>
    <scope>NUCLEOTIDE SEQUENCE [LARGE SCALE GENOMIC DNA]</scope>
    <source>
        <strain evidence="1">SC-2020</strain>
    </source>
</reference>
<sequence>MCCSLCCILSSYSCLLRPYEFGHEIGVVNFWRVLGFQIDKIIPSGQKLVFERWWWRLHGQRHRRTNLMILWFVKWERGGIFGWVEKVER</sequence>
<name>A0AAD6QZF0_9ROSI</name>
<comment type="caution">
    <text evidence="1">The sequence shown here is derived from an EMBL/GenBank/DDBJ whole genome shotgun (WGS) entry which is preliminary data.</text>
</comment>
<dbReference type="AlphaFoldDB" id="A0AAD6QZF0"/>
<protein>
    <submittedName>
        <fullName evidence="1">Uncharacterized protein</fullName>
    </submittedName>
</protein>
<evidence type="ECO:0000313" key="2">
    <source>
        <dbReference type="Proteomes" id="UP001164929"/>
    </source>
</evidence>
<keyword evidence="2" id="KW-1185">Reference proteome</keyword>
<proteinExistence type="predicted"/>